<dbReference type="Proteomes" id="UP000242763">
    <property type="component" value="Unassembled WGS sequence"/>
</dbReference>
<dbReference type="Pfam" id="PF09619">
    <property type="entry name" value="YscW"/>
    <property type="match status" value="1"/>
</dbReference>
<dbReference type="AlphaFoldDB" id="A0A1I3KFK8"/>
<dbReference type="STRING" id="1121003.SAMN03080618_01177"/>
<sequence length="260" mass="27997">MAFTISRITRRRFSLSVAALAMLVPTTAGFASQPATIAVSGELLYLQRIALPETATAVVELKAENAADGASVAAEFRETLNGRQVPISFQFEVDGERLERDAKYVVRGAIYINDRVEWLSDEAPVEITGNSVDVGTLSLRPHKASAPFDLTAPDEIQNIEWKISSFGDTPAIDGLTFTLGSDGNFFGKACNNVRGAYTIEPGTISFGNAAATMMACSEPLMAQERLLFDALEKTAHFQLTDEGELTLQDASGAILITAKR</sequence>
<dbReference type="PANTHER" id="PTHR35535">
    <property type="entry name" value="HEAT SHOCK PROTEIN HSLJ"/>
    <property type="match status" value="1"/>
</dbReference>
<dbReference type="OrthoDB" id="9809132at2"/>
<dbReference type="RefSeq" id="WP_091519747.1">
    <property type="nucleotide sequence ID" value="NZ_FORF01000005.1"/>
</dbReference>
<protein>
    <submittedName>
        <fullName evidence="3">Type III secretion system lipoprotein chaperone (YscW)</fullName>
    </submittedName>
</protein>
<reference evidence="4" key="1">
    <citation type="submission" date="2016-10" db="EMBL/GenBank/DDBJ databases">
        <authorList>
            <person name="Varghese N."/>
            <person name="Submissions S."/>
        </authorList>
    </citation>
    <scope>NUCLEOTIDE SEQUENCE [LARGE SCALE GENOMIC DNA]</scope>
    <source>
        <strain evidence="4">DSM 21857</strain>
    </source>
</reference>
<keyword evidence="1" id="KW-0732">Signal</keyword>
<gene>
    <name evidence="3" type="ORF">SAMN03080618_01177</name>
</gene>
<dbReference type="Pfam" id="PF03724">
    <property type="entry name" value="META"/>
    <property type="match status" value="1"/>
</dbReference>
<dbReference type="InterPro" id="IPR039366">
    <property type="entry name" value="Pilotin"/>
</dbReference>
<accession>A0A1I3KFK8</accession>
<dbReference type="InterPro" id="IPR053147">
    <property type="entry name" value="Hsp_HslJ-like"/>
</dbReference>
<feature type="signal peptide" evidence="1">
    <location>
        <begin position="1"/>
        <end position="30"/>
    </location>
</feature>
<evidence type="ECO:0000256" key="1">
    <source>
        <dbReference type="SAM" id="SignalP"/>
    </source>
</evidence>
<dbReference type="InterPro" id="IPR005184">
    <property type="entry name" value="DUF306_Meta_HslJ"/>
</dbReference>
<dbReference type="EMBL" id="FORF01000005">
    <property type="protein sequence ID" value="SFI71233.1"/>
    <property type="molecule type" value="Genomic_DNA"/>
</dbReference>
<evidence type="ECO:0000259" key="2">
    <source>
        <dbReference type="Pfam" id="PF03724"/>
    </source>
</evidence>
<dbReference type="InterPro" id="IPR038670">
    <property type="entry name" value="HslJ-like_sf"/>
</dbReference>
<organism evidence="3 4">
    <name type="scientific">Aquamicrobium aerolatum DSM 21857</name>
    <dbReference type="NCBI Taxonomy" id="1121003"/>
    <lineage>
        <taxon>Bacteria</taxon>
        <taxon>Pseudomonadati</taxon>
        <taxon>Pseudomonadota</taxon>
        <taxon>Alphaproteobacteria</taxon>
        <taxon>Hyphomicrobiales</taxon>
        <taxon>Phyllobacteriaceae</taxon>
        <taxon>Aerobium</taxon>
    </lineage>
</organism>
<dbReference type="PANTHER" id="PTHR35535:SF2">
    <property type="entry name" value="DUF306 DOMAIN-CONTAINING PROTEIN"/>
    <property type="match status" value="1"/>
</dbReference>
<feature type="domain" description="DUF306" evidence="2">
    <location>
        <begin position="155"/>
        <end position="255"/>
    </location>
</feature>
<keyword evidence="4" id="KW-1185">Reference proteome</keyword>
<feature type="chain" id="PRO_5017209660" evidence="1">
    <location>
        <begin position="31"/>
        <end position="260"/>
    </location>
</feature>
<dbReference type="Gene3D" id="2.40.128.270">
    <property type="match status" value="1"/>
</dbReference>
<evidence type="ECO:0000313" key="3">
    <source>
        <dbReference type="EMBL" id="SFI71233.1"/>
    </source>
</evidence>
<evidence type="ECO:0000313" key="4">
    <source>
        <dbReference type="Proteomes" id="UP000242763"/>
    </source>
</evidence>
<proteinExistence type="predicted"/>
<keyword evidence="3" id="KW-0449">Lipoprotein</keyword>
<name>A0A1I3KFK8_9HYPH</name>